<gene>
    <name evidence="2" type="ORF">BBB56_07635</name>
</gene>
<protein>
    <recommendedName>
        <fullName evidence="4">Lipocalin-like domain-containing protein</fullName>
    </recommendedName>
</protein>
<dbReference type="RefSeq" id="WP_123800374.1">
    <property type="nucleotide sequence ID" value="NZ_RMVG01000004.1"/>
</dbReference>
<feature type="signal peptide" evidence="1">
    <location>
        <begin position="1"/>
        <end position="17"/>
    </location>
</feature>
<accession>A0A3N4PRQ4</accession>
<name>A0A3N4PRQ4_9GAMM</name>
<dbReference type="AlphaFoldDB" id="A0A3N4PRQ4"/>
<dbReference type="PROSITE" id="PS51257">
    <property type="entry name" value="PROKAR_LIPOPROTEIN"/>
    <property type="match status" value="1"/>
</dbReference>
<evidence type="ECO:0000256" key="1">
    <source>
        <dbReference type="SAM" id="SignalP"/>
    </source>
</evidence>
<dbReference type="EMBL" id="RMVG01000004">
    <property type="protein sequence ID" value="RPE02164.1"/>
    <property type="molecule type" value="Genomic_DNA"/>
</dbReference>
<reference evidence="2 3" key="1">
    <citation type="submission" date="2018-11" db="EMBL/GenBank/DDBJ databases">
        <title>Whole genome sequencing of Pantoea sp. RIT388.</title>
        <authorList>
            <person name="Gan H.M."/>
            <person name="Hudson A.O."/>
        </authorList>
    </citation>
    <scope>NUCLEOTIDE SEQUENCE [LARGE SCALE GENOMIC DNA]</scope>
    <source>
        <strain evidence="2 3">RIT388</strain>
    </source>
</reference>
<evidence type="ECO:0000313" key="2">
    <source>
        <dbReference type="EMBL" id="RPE02164.1"/>
    </source>
</evidence>
<evidence type="ECO:0000313" key="3">
    <source>
        <dbReference type="Proteomes" id="UP000281332"/>
    </source>
</evidence>
<organism evidence="2 3">
    <name type="scientific">Candidatus Pantoea deserta</name>
    <dbReference type="NCBI Taxonomy" id="1869313"/>
    <lineage>
        <taxon>Bacteria</taxon>
        <taxon>Pseudomonadati</taxon>
        <taxon>Pseudomonadota</taxon>
        <taxon>Gammaproteobacteria</taxon>
        <taxon>Enterobacterales</taxon>
        <taxon>Erwiniaceae</taxon>
        <taxon>Pantoea</taxon>
    </lineage>
</organism>
<keyword evidence="1" id="KW-0732">Signal</keyword>
<dbReference type="OrthoDB" id="9109854at2"/>
<sequence>MKKILLALLFASSSSMACMTGHWEEKDKSNSFTIELVQTGSHVTGKYCFITNNGNRIDCTEKDDDDNVHGDVKDGVADIKFESTFDGEGTASAEIKGGKLIYTIKDNAPFIQANMSVPEVIRFNKK</sequence>
<proteinExistence type="predicted"/>
<comment type="caution">
    <text evidence="2">The sequence shown here is derived from an EMBL/GenBank/DDBJ whole genome shotgun (WGS) entry which is preliminary data.</text>
</comment>
<feature type="chain" id="PRO_5018175909" description="Lipocalin-like domain-containing protein" evidence="1">
    <location>
        <begin position="18"/>
        <end position="126"/>
    </location>
</feature>
<dbReference type="Proteomes" id="UP000281332">
    <property type="component" value="Unassembled WGS sequence"/>
</dbReference>
<keyword evidence="3" id="KW-1185">Reference proteome</keyword>
<evidence type="ECO:0008006" key="4">
    <source>
        <dbReference type="Google" id="ProtNLM"/>
    </source>
</evidence>